<organism evidence="7 8">
    <name type="scientific">Hypsibius exemplaris</name>
    <name type="common">Freshwater tardigrade</name>
    <dbReference type="NCBI Taxonomy" id="2072580"/>
    <lineage>
        <taxon>Eukaryota</taxon>
        <taxon>Metazoa</taxon>
        <taxon>Ecdysozoa</taxon>
        <taxon>Tardigrada</taxon>
        <taxon>Eutardigrada</taxon>
        <taxon>Parachela</taxon>
        <taxon>Hypsibioidea</taxon>
        <taxon>Hypsibiidae</taxon>
        <taxon>Hypsibius</taxon>
    </lineage>
</organism>
<dbReference type="EMBL" id="MTYJ01000142">
    <property type="protein sequence ID" value="OQV12553.1"/>
    <property type="molecule type" value="Genomic_DNA"/>
</dbReference>
<keyword evidence="7" id="KW-0675">Receptor</keyword>
<accession>A0A1W0WBL7</accession>
<dbReference type="GO" id="GO:0016020">
    <property type="term" value="C:membrane"/>
    <property type="evidence" value="ECO:0007669"/>
    <property type="project" value="UniProtKB-SubCell"/>
</dbReference>
<name>A0A1W0WBL7_HYPEX</name>
<sequence>MVSVLIYYVGCFGVLIASLHALPRIALASTTIKVPEANTTNLDAIQSGGPAVDLGVEHLKTTYGKIFNFSHTYLMDESRPSVAFLLDDVENFAAGFFYENSKADGLAFLSTCTVEQNKILSFTRATETLLGCSVGSVPVSPVESNGHCFGLAVYPGSVAMKFIYDLLMAHQWTNIVGLVDLPRIATEPLSRGFRALFQERFNGRDASMKYIRYSDLMYDSSLGYPEIEKALRTLSQNSRIVFLFGSGKSFLMVLRTAHRLGMTNGEYVFFMLAFNRFGSSMDNIDDAWWKVTNDKDDSPIASRGYVSRATIVISFLSPYGDSMDPPIHELRSRIVDTARRNYNMTHPRGVPRSVFATYEMYVIYGMVLNETYAQTGRILSGLELGTVIRNQTFRLNTGLSSFSAGGERSVKMIGEIVDPRTGNYARSLLYDPVTGEISNTSDVKSFWPGGAWPPPNEPKCGYMGNNCSDSSQSQIELALSVGITVSVVLGVIIGSFALVRHLRRPPNDTQTWWILSPQSMEQWHCYSR</sequence>
<dbReference type="InterPro" id="IPR001828">
    <property type="entry name" value="ANF_lig-bd_rcpt"/>
</dbReference>
<evidence type="ECO:0000256" key="3">
    <source>
        <dbReference type="ARBA" id="ARBA00022989"/>
    </source>
</evidence>
<protein>
    <submittedName>
        <fullName evidence="7">Atrial natriuretic peptide receptor 1</fullName>
    </submittedName>
</protein>
<evidence type="ECO:0000256" key="5">
    <source>
        <dbReference type="SAM" id="Phobius"/>
    </source>
</evidence>
<keyword evidence="2 5" id="KW-0812">Transmembrane</keyword>
<evidence type="ECO:0000256" key="2">
    <source>
        <dbReference type="ARBA" id="ARBA00022692"/>
    </source>
</evidence>
<dbReference type="SUPFAM" id="SSF53822">
    <property type="entry name" value="Periplasmic binding protein-like I"/>
    <property type="match status" value="1"/>
</dbReference>
<evidence type="ECO:0000313" key="7">
    <source>
        <dbReference type="EMBL" id="OQV12553.1"/>
    </source>
</evidence>
<dbReference type="Pfam" id="PF01094">
    <property type="entry name" value="ANF_receptor"/>
    <property type="match status" value="1"/>
</dbReference>
<proteinExistence type="predicted"/>
<keyword evidence="4 5" id="KW-0472">Membrane</keyword>
<reference evidence="8" key="1">
    <citation type="submission" date="2017-01" db="EMBL/GenBank/DDBJ databases">
        <title>Comparative genomics of anhydrobiosis in the tardigrade Hypsibius dujardini.</title>
        <authorList>
            <person name="Yoshida Y."/>
            <person name="Koutsovoulos G."/>
            <person name="Laetsch D."/>
            <person name="Stevens L."/>
            <person name="Kumar S."/>
            <person name="Horikawa D."/>
            <person name="Ishino K."/>
            <person name="Komine S."/>
            <person name="Tomita M."/>
            <person name="Blaxter M."/>
            <person name="Arakawa K."/>
        </authorList>
    </citation>
    <scope>NUCLEOTIDE SEQUENCE [LARGE SCALE GENOMIC DNA]</scope>
    <source>
        <strain evidence="8">Z151</strain>
    </source>
</reference>
<keyword evidence="8" id="KW-1185">Reference proteome</keyword>
<comment type="subcellular location">
    <subcellularLocation>
        <location evidence="1">Membrane</location>
    </subcellularLocation>
</comment>
<dbReference type="Proteomes" id="UP000192578">
    <property type="component" value="Unassembled WGS sequence"/>
</dbReference>
<comment type="caution">
    <text evidence="7">The sequence shown here is derived from an EMBL/GenBank/DDBJ whole genome shotgun (WGS) entry which is preliminary data.</text>
</comment>
<dbReference type="Gene3D" id="3.40.50.2300">
    <property type="match status" value="1"/>
</dbReference>
<feature type="domain" description="Receptor ligand binding region" evidence="6">
    <location>
        <begin position="210"/>
        <end position="409"/>
    </location>
</feature>
<keyword evidence="3 5" id="KW-1133">Transmembrane helix</keyword>
<evidence type="ECO:0000256" key="4">
    <source>
        <dbReference type="ARBA" id="ARBA00023136"/>
    </source>
</evidence>
<dbReference type="InterPro" id="IPR028082">
    <property type="entry name" value="Peripla_BP_I"/>
</dbReference>
<evidence type="ECO:0000313" key="8">
    <source>
        <dbReference type="Proteomes" id="UP000192578"/>
    </source>
</evidence>
<dbReference type="AlphaFoldDB" id="A0A1W0WBL7"/>
<evidence type="ECO:0000256" key="1">
    <source>
        <dbReference type="ARBA" id="ARBA00004370"/>
    </source>
</evidence>
<feature type="transmembrane region" description="Helical" evidence="5">
    <location>
        <begin position="477"/>
        <end position="499"/>
    </location>
</feature>
<evidence type="ECO:0000259" key="6">
    <source>
        <dbReference type="Pfam" id="PF01094"/>
    </source>
</evidence>
<gene>
    <name evidence="7" type="ORF">BV898_13197</name>
</gene>